<dbReference type="InterPro" id="IPR026893">
    <property type="entry name" value="Tyr/Ser_Pase_IphP-type"/>
</dbReference>
<dbReference type="PROSITE" id="PS50056">
    <property type="entry name" value="TYR_PHOSPHATASE_2"/>
    <property type="match status" value="1"/>
</dbReference>
<sequence>MTPLRLDIAGLANARDLGGLDRADGTTTPTGVFFRSEALDHVDDGGWARLRARGVATVIDLRRPEERTDDVPPDLDRITVDLDGGMNRRFWEPIEADGRWGTPLYYLDHLAQLPERMRSVLDAIASARDGAVLFHCGAGWDRTGFVSAVLLRALGVTTEAATADYLESFANAEAMEALRGRSSHVAERMAVLERFGHTPASAFVSIYEGIDVDAWFAAAEVADPARAAVRTWRGAAVQTT</sequence>
<dbReference type="InterPro" id="IPR016130">
    <property type="entry name" value="Tyr_Pase_AS"/>
</dbReference>
<dbReference type="PROSITE" id="PS00383">
    <property type="entry name" value="TYR_PHOSPHATASE_1"/>
    <property type="match status" value="1"/>
</dbReference>
<proteinExistence type="predicted"/>
<dbReference type="RefSeq" id="WP_184752290.1">
    <property type="nucleotide sequence ID" value="NZ_BAAAJR010000001.1"/>
</dbReference>
<organism evidence="2 3">
    <name type="scientific">Microbacterium thalassium</name>
    <dbReference type="NCBI Taxonomy" id="362649"/>
    <lineage>
        <taxon>Bacteria</taxon>
        <taxon>Bacillati</taxon>
        <taxon>Actinomycetota</taxon>
        <taxon>Actinomycetes</taxon>
        <taxon>Micrococcales</taxon>
        <taxon>Microbacteriaceae</taxon>
        <taxon>Microbacterium</taxon>
    </lineage>
</organism>
<gene>
    <name evidence="2" type="ORF">HD594_003346</name>
</gene>
<dbReference type="Pfam" id="PF13350">
    <property type="entry name" value="Y_phosphatase3"/>
    <property type="match status" value="1"/>
</dbReference>
<evidence type="ECO:0000313" key="3">
    <source>
        <dbReference type="Proteomes" id="UP000537775"/>
    </source>
</evidence>
<feature type="domain" description="Tyrosine specific protein phosphatases" evidence="1">
    <location>
        <begin position="111"/>
        <end position="179"/>
    </location>
</feature>
<name>A0A7X0KWA0_9MICO</name>
<evidence type="ECO:0000259" key="1">
    <source>
        <dbReference type="PROSITE" id="PS50056"/>
    </source>
</evidence>
<dbReference type="AlphaFoldDB" id="A0A7X0KWA0"/>
<reference evidence="2 3" key="1">
    <citation type="submission" date="2020-08" db="EMBL/GenBank/DDBJ databases">
        <title>Sequencing the genomes of 1000 actinobacteria strains.</title>
        <authorList>
            <person name="Klenk H.-P."/>
        </authorList>
    </citation>
    <scope>NUCLEOTIDE SEQUENCE [LARGE SCALE GENOMIC DNA]</scope>
    <source>
        <strain evidence="2 3">DSM 12511</strain>
    </source>
</reference>
<protein>
    <recommendedName>
        <fullName evidence="1">Tyrosine specific protein phosphatases domain-containing protein</fullName>
    </recommendedName>
</protein>
<dbReference type="Gene3D" id="3.90.190.10">
    <property type="entry name" value="Protein tyrosine phosphatase superfamily"/>
    <property type="match status" value="1"/>
</dbReference>
<dbReference type="InterPro" id="IPR000387">
    <property type="entry name" value="Tyr_Pase_dom"/>
</dbReference>
<accession>A0A7X0KWA0</accession>
<dbReference type="SUPFAM" id="SSF52799">
    <property type="entry name" value="(Phosphotyrosine protein) phosphatases II"/>
    <property type="match status" value="1"/>
</dbReference>
<evidence type="ECO:0000313" key="2">
    <source>
        <dbReference type="EMBL" id="MBB6393033.1"/>
    </source>
</evidence>
<keyword evidence="3" id="KW-1185">Reference proteome</keyword>
<comment type="caution">
    <text evidence="2">The sequence shown here is derived from an EMBL/GenBank/DDBJ whole genome shotgun (WGS) entry which is preliminary data.</text>
</comment>
<dbReference type="Proteomes" id="UP000537775">
    <property type="component" value="Unassembled WGS sequence"/>
</dbReference>
<dbReference type="InterPro" id="IPR029021">
    <property type="entry name" value="Prot-tyrosine_phosphatase-like"/>
</dbReference>
<dbReference type="GO" id="GO:0004721">
    <property type="term" value="F:phosphoprotein phosphatase activity"/>
    <property type="evidence" value="ECO:0007669"/>
    <property type="project" value="InterPro"/>
</dbReference>
<dbReference type="EMBL" id="JACHML010000001">
    <property type="protein sequence ID" value="MBB6393033.1"/>
    <property type="molecule type" value="Genomic_DNA"/>
</dbReference>